<evidence type="ECO:0000313" key="2">
    <source>
        <dbReference type="Proteomes" id="UP001303115"/>
    </source>
</evidence>
<dbReference type="AlphaFoldDB" id="A0AAN6PQK2"/>
<proteinExistence type="predicted"/>
<keyword evidence="2" id="KW-1185">Reference proteome</keyword>
<reference evidence="2" key="1">
    <citation type="journal article" date="2023" name="Mol. Phylogenet. Evol.">
        <title>Genome-scale phylogeny and comparative genomics of the fungal order Sordariales.</title>
        <authorList>
            <person name="Hensen N."/>
            <person name="Bonometti L."/>
            <person name="Westerberg I."/>
            <person name="Brannstrom I.O."/>
            <person name="Guillou S."/>
            <person name="Cros-Aarteil S."/>
            <person name="Calhoun S."/>
            <person name="Haridas S."/>
            <person name="Kuo A."/>
            <person name="Mondo S."/>
            <person name="Pangilinan J."/>
            <person name="Riley R."/>
            <person name="LaButti K."/>
            <person name="Andreopoulos B."/>
            <person name="Lipzen A."/>
            <person name="Chen C."/>
            <person name="Yan M."/>
            <person name="Daum C."/>
            <person name="Ng V."/>
            <person name="Clum A."/>
            <person name="Steindorff A."/>
            <person name="Ohm R.A."/>
            <person name="Martin F."/>
            <person name="Silar P."/>
            <person name="Natvig D.O."/>
            <person name="Lalanne C."/>
            <person name="Gautier V."/>
            <person name="Ament-Velasquez S.L."/>
            <person name="Kruys A."/>
            <person name="Hutchinson M.I."/>
            <person name="Powell A.J."/>
            <person name="Barry K."/>
            <person name="Miller A.N."/>
            <person name="Grigoriev I.V."/>
            <person name="Debuchy R."/>
            <person name="Gladieux P."/>
            <person name="Hiltunen Thoren M."/>
            <person name="Johannesson H."/>
        </authorList>
    </citation>
    <scope>NUCLEOTIDE SEQUENCE [LARGE SCALE GENOMIC DNA]</scope>
    <source>
        <strain evidence="2">CBS 284.82</strain>
    </source>
</reference>
<sequence length="396" mass="43825">MAFMNYDVTLLLAEHIDMDSMASFMLSSKANYRLIRGYEQSIVKAKIAKIVHDPMLMPPLGSLLSSAAPGQSGFDRMVLEPVSFAVAKELESRQHQINTLFSSGSPNPCSRPELMETINRLALFQNLPPNQMERLTDGLKDACAVADRIADCAAFVHLKQKPKTGCLKEGRRSVEHEAHLARQRYIRSLPPIRLAFLTLLASLVGMEYASQRLQSADSDPFWSERVTSVKETFLRHGTVVICALLCPFEAEAEAADTSSSTRPGDSDACRSLPARSESARYYTSQVTEVLGELLEYEGWHWGTSRPAEQDGDARPIPDSLHMTMLQAFQSPEDAEEVDQSPDLEAVEKEDDADAGWLFNIDILDHGTDDGGDNPSPLMAAKPDAREALILKWIKQG</sequence>
<organism evidence="1 2">
    <name type="scientific">Parachaetomium inaequale</name>
    <dbReference type="NCBI Taxonomy" id="2588326"/>
    <lineage>
        <taxon>Eukaryota</taxon>
        <taxon>Fungi</taxon>
        <taxon>Dikarya</taxon>
        <taxon>Ascomycota</taxon>
        <taxon>Pezizomycotina</taxon>
        <taxon>Sordariomycetes</taxon>
        <taxon>Sordariomycetidae</taxon>
        <taxon>Sordariales</taxon>
        <taxon>Chaetomiaceae</taxon>
        <taxon>Parachaetomium</taxon>
    </lineage>
</organism>
<protein>
    <submittedName>
        <fullName evidence="1">Uncharacterized protein</fullName>
    </submittedName>
</protein>
<dbReference type="Proteomes" id="UP001303115">
    <property type="component" value="Unassembled WGS sequence"/>
</dbReference>
<comment type="caution">
    <text evidence="1">The sequence shown here is derived from an EMBL/GenBank/DDBJ whole genome shotgun (WGS) entry which is preliminary data.</text>
</comment>
<name>A0AAN6PQK2_9PEZI</name>
<evidence type="ECO:0000313" key="1">
    <source>
        <dbReference type="EMBL" id="KAK4044158.1"/>
    </source>
</evidence>
<gene>
    <name evidence="1" type="ORF">C8A01DRAFT_31760</name>
</gene>
<dbReference type="EMBL" id="MU854321">
    <property type="protein sequence ID" value="KAK4044158.1"/>
    <property type="molecule type" value="Genomic_DNA"/>
</dbReference>
<accession>A0AAN6PQK2</accession>